<name>A0AAW1TYN5_9CUCU</name>
<sequence>MSKISQDLDGTVGMKGDERHEINFLTCKTNHARRCDAMLSAKIESASSQFQLHIDFDSEVQNNNSPITIDHQDRPHHAHYKGHSTKYVDPYKQCTPEQHIGDYILWSLVTSVGIYHHNGAHIMPILRETTSRAIVLKSKEDI</sequence>
<dbReference type="AlphaFoldDB" id="A0AAW1TYN5"/>
<accession>A0AAW1TYN5</accession>
<protein>
    <submittedName>
        <fullName evidence="1">Uncharacterized protein</fullName>
    </submittedName>
</protein>
<keyword evidence="2" id="KW-1185">Reference proteome</keyword>
<organism evidence="1 2">
    <name type="scientific">Henosepilachna vigintioctopunctata</name>
    <dbReference type="NCBI Taxonomy" id="420089"/>
    <lineage>
        <taxon>Eukaryota</taxon>
        <taxon>Metazoa</taxon>
        <taxon>Ecdysozoa</taxon>
        <taxon>Arthropoda</taxon>
        <taxon>Hexapoda</taxon>
        <taxon>Insecta</taxon>
        <taxon>Pterygota</taxon>
        <taxon>Neoptera</taxon>
        <taxon>Endopterygota</taxon>
        <taxon>Coleoptera</taxon>
        <taxon>Polyphaga</taxon>
        <taxon>Cucujiformia</taxon>
        <taxon>Coccinelloidea</taxon>
        <taxon>Coccinellidae</taxon>
        <taxon>Epilachninae</taxon>
        <taxon>Epilachnini</taxon>
        <taxon>Henosepilachna</taxon>
    </lineage>
</organism>
<dbReference type="Proteomes" id="UP001431783">
    <property type="component" value="Unassembled WGS sequence"/>
</dbReference>
<dbReference type="EMBL" id="JARQZJ010000013">
    <property type="protein sequence ID" value="KAK9872836.1"/>
    <property type="molecule type" value="Genomic_DNA"/>
</dbReference>
<evidence type="ECO:0000313" key="2">
    <source>
        <dbReference type="Proteomes" id="UP001431783"/>
    </source>
</evidence>
<proteinExistence type="predicted"/>
<reference evidence="1 2" key="1">
    <citation type="submission" date="2023-03" db="EMBL/GenBank/DDBJ databases">
        <title>Genome insight into feeding habits of ladybird beetles.</title>
        <authorList>
            <person name="Li H.-S."/>
            <person name="Huang Y.-H."/>
            <person name="Pang H."/>
        </authorList>
    </citation>
    <scope>NUCLEOTIDE SEQUENCE [LARGE SCALE GENOMIC DNA]</scope>
    <source>
        <strain evidence="1">SYSU_2023b</strain>
        <tissue evidence="1">Whole body</tissue>
    </source>
</reference>
<comment type="caution">
    <text evidence="1">The sequence shown here is derived from an EMBL/GenBank/DDBJ whole genome shotgun (WGS) entry which is preliminary data.</text>
</comment>
<gene>
    <name evidence="1" type="ORF">WA026_019621</name>
</gene>
<evidence type="ECO:0000313" key="1">
    <source>
        <dbReference type="EMBL" id="KAK9872836.1"/>
    </source>
</evidence>